<protein>
    <submittedName>
        <fullName evidence="1">Uncharacterized protein</fullName>
    </submittedName>
</protein>
<reference evidence="2" key="1">
    <citation type="submission" date="2023-07" db="EMBL/GenBank/DDBJ databases">
        <title>30 novel species of actinomycetes from the DSMZ collection.</title>
        <authorList>
            <person name="Nouioui I."/>
        </authorList>
    </citation>
    <scope>NUCLEOTIDE SEQUENCE [LARGE SCALE GENOMIC DNA]</scope>
    <source>
        <strain evidence="2">DSM 41699</strain>
    </source>
</reference>
<comment type="caution">
    <text evidence="1">The sequence shown here is derived from an EMBL/GenBank/DDBJ whole genome shotgun (WGS) entry which is preliminary data.</text>
</comment>
<dbReference type="RefSeq" id="WP_311697621.1">
    <property type="nucleotide sequence ID" value="NZ_JAVREY010000033.1"/>
</dbReference>
<dbReference type="Proteomes" id="UP001183809">
    <property type="component" value="Unassembled WGS sequence"/>
</dbReference>
<keyword evidence="2" id="KW-1185">Reference proteome</keyword>
<proteinExistence type="predicted"/>
<dbReference type="EMBL" id="JAVREY010000033">
    <property type="protein sequence ID" value="MDT0466154.1"/>
    <property type="molecule type" value="Genomic_DNA"/>
</dbReference>
<sequence length="77" mass="8215">MSEPRVIVSAPSETGGRRIRSDGEILGMAYSLHDLAVLLQRAGLEGWDEVDVAESPVIEWHGGGPEVWPRSCGGQGS</sequence>
<organism evidence="1 2">
    <name type="scientific">Streptomyces gibsoniae</name>
    <dbReference type="NCBI Taxonomy" id="3075529"/>
    <lineage>
        <taxon>Bacteria</taxon>
        <taxon>Bacillati</taxon>
        <taxon>Actinomycetota</taxon>
        <taxon>Actinomycetes</taxon>
        <taxon>Kitasatosporales</taxon>
        <taxon>Streptomycetaceae</taxon>
        <taxon>Streptomyces</taxon>
    </lineage>
</organism>
<gene>
    <name evidence="1" type="ORF">RM764_24620</name>
</gene>
<evidence type="ECO:0000313" key="1">
    <source>
        <dbReference type="EMBL" id="MDT0466154.1"/>
    </source>
</evidence>
<evidence type="ECO:0000313" key="2">
    <source>
        <dbReference type="Proteomes" id="UP001183809"/>
    </source>
</evidence>
<name>A0ABU2TYX2_9ACTN</name>
<accession>A0ABU2TYX2</accession>